<gene>
    <name evidence="2" type="ORF">K437DRAFT_190744</name>
</gene>
<dbReference type="GeneID" id="25261991"/>
<evidence type="ECO:0000313" key="3">
    <source>
        <dbReference type="Proteomes" id="UP000027361"/>
    </source>
</evidence>
<organism evidence="2 3">
    <name type="scientific">Tilletiaria anomala (strain ATCC 24038 / CBS 436.72 / UBC 951)</name>
    <dbReference type="NCBI Taxonomy" id="1037660"/>
    <lineage>
        <taxon>Eukaryota</taxon>
        <taxon>Fungi</taxon>
        <taxon>Dikarya</taxon>
        <taxon>Basidiomycota</taxon>
        <taxon>Ustilaginomycotina</taxon>
        <taxon>Exobasidiomycetes</taxon>
        <taxon>Georgefischeriales</taxon>
        <taxon>Tilletiariaceae</taxon>
        <taxon>Tilletiaria</taxon>
    </lineage>
</organism>
<protein>
    <submittedName>
        <fullName evidence="2">Uncharacterized protein</fullName>
    </submittedName>
</protein>
<dbReference type="Proteomes" id="UP000027361">
    <property type="component" value="Unassembled WGS sequence"/>
</dbReference>
<feature type="compositionally biased region" description="Polar residues" evidence="1">
    <location>
        <begin position="56"/>
        <end position="79"/>
    </location>
</feature>
<feature type="region of interest" description="Disordered" evidence="1">
    <location>
        <begin position="31"/>
        <end position="224"/>
    </location>
</feature>
<feature type="compositionally biased region" description="Polar residues" evidence="1">
    <location>
        <begin position="320"/>
        <end position="347"/>
    </location>
</feature>
<proteinExistence type="predicted"/>
<feature type="region of interest" description="Disordered" evidence="1">
    <location>
        <begin position="428"/>
        <end position="448"/>
    </location>
</feature>
<keyword evidence="3" id="KW-1185">Reference proteome</keyword>
<feature type="compositionally biased region" description="Low complexity" evidence="1">
    <location>
        <begin position="170"/>
        <end position="210"/>
    </location>
</feature>
<sequence length="576" mass="60653">MIHTLATDYILELHTRIEELETGRQQAVIKTVDKEREEDEEPLRGAQIPVHEQQQHPKSQSMPTPRSRQQQALSPNTAMSMEPGQMRQVREVGRSKAPSSDEETVSDGLTFSDMELDALPPLTPGPPPTTEQVSGPGVSSAGEGADPASARTRTFVHPPRHTIRVPRRGTAPARATPSSTASSSEERSPPTSGTLSAVSSASLSTTTGSTIMAGGRGYHQQNPSPMILPLPASAGLPSRSLTSPMMTLWAGLPILQSSNDDPGNLRKNSASFVPFAGVHPLHLAAPGASPAMRPCLGHGGHGNGTCVNWPELPPPMVALSSSDPFTRRSSWQQLRESAAVSDSRTTLPGSPHPPPSAEPASGYSQGRAHRGRTEEREDLNGDGSGCARSSGADTSAAHLLLNIGASPEALPPQTACSASRSAGMLFSQEQSHAGQQRQQPGRAPSASRRQSIMSFNTTALGYVTPQVFLMGGSRQAPYGQGFGHAYAYSPGSSLTRYNHYAVSNPGSGVGAGAGENQFARVHAYPASAPGGARAQRSGFAYGLASPPLFALSDSKALPEEEDLSLAKEMGQDRNKW</sequence>
<dbReference type="HOGENOM" id="CLU_473422_0_0_1"/>
<feature type="compositionally biased region" description="Basic residues" evidence="1">
    <location>
        <begin position="158"/>
        <end position="167"/>
    </location>
</feature>
<dbReference type="RefSeq" id="XP_013241318.1">
    <property type="nucleotide sequence ID" value="XM_013385864.1"/>
</dbReference>
<evidence type="ECO:0000313" key="2">
    <source>
        <dbReference type="EMBL" id="KDN40246.1"/>
    </source>
</evidence>
<reference evidence="2 3" key="1">
    <citation type="submission" date="2014-05" db="EMBL/GenBank/DDBJ databases">
        <title>Draft genome sequence of a rare smut relative, Tilletiaria anomala UBC 951.</title>
        <authorList>
            <consortium name="DOE Joint Genome Institute"/>
            <person name="Toome M."/>
            <person name="Kuo A."/>
            <person name="Henrissat B."/>
            <person name="Lipzen A."/>
            <person name="Tritt A."/>
            <person name="Yoshinaga Y."/>
            <person name="Zane M."/>
            <person name="Barry K."/>
            <person name="Grigoriev I.V."/>
            <person name="Spatafora J.W."/>
            <person name="Aimea M.C."/>
        </authorList>
    </citation>
    <scope>NUCLEOTIDE SEQUENCE [LARGE SCALE GENOMIC DNA]</scope>
    <source>
        <strain evidence="2 3">UBC 951</strain>
    </source>
</reference>
<dbReference type="InParanoid" id="A0A066VFK1"/>
<evidence type="ECO:0000256" key="1">
    <source>
        <dbReference type="SAM" id="MobiDB-lite"/>
    </source>
</evidence>
<name>A0A066VFK1_TILAU</name>
<feature type="region of interest" description="Disordered" evidence="1">
    <location>
        <begin position="320"/>
        <end position="391"/>
    </location>
</feature>
<feature type="compositionally biased region" description="Polar residues" evidence="1">
    <location>
        <begin position="428"/>
        <end position="439"/>
    </location>
</feature>
<accession>A0A066VFK1</accession>
<dbReference type="EMBL" id="JMSN01000093">
    <property type="protein sequence ID" value="KDN40246.1"/>
    <property type="molecule type" value="Genomic_DNA"/>
</dbReference>
<dbReference type="AlphaFoldDB" id="A0A066VFK1"/>
<comment type="caution">
    <text evidence="2">The sequence shown here is derived from an EMBL/GenBank/DDBJ whole genome shotgun (WGS) entry which is preliminary data.</text>
</comment>